<organism evidence="1 2">
    <name type="scientific">Xyrichtys novacula</name>
    <name type="common">Pearly razorfish</name>
    <name type="synonym">Hemipteronotus novacula</name>
    <dbReference type="NCBI Taxonomy" id="13765"/>
    <lineage>
        <taxon>Eukaryota</taxon>
        <taxon>Metazoa</taxon>
        <taxon>Chordata</taxon>
        <taxon>Craniata</taxon>
        <taxon>Vertebrata</taxon>
        <taxon>Euteleostomi</taxon>
        <taxon>Actinopterygii</taxon>
        <taxon>Neopterygii</taxon>
        <taxon>Teleostei</taxon>
        <taxon>Neoteleostei</taxon>
        <taxon>Acanthomorphata</taxon>
        <taxon>Eupercaria</taxon>
        <taxon>Labriformes</taxon>
        <taxon>Labridae</taxon>
        <taxon>Xyrichtys</taxon>
    </lineage>
</organism>
<reference evidence="1" key="1">
    <citation type="submission" date="2023-08" db="EMBL/GenBank/DDBJ databases">
        <authorList>
            <person name="Alioto T."/>
            <person name="Alioto T."/>
            <person name="Gomez Garrido J."/>
        </authorList>
    </citation>
    <scope>NUCLEOTIDE SEQUENCE</scope>
</reference>
<gene>
    <name evidence="1" type="ORF">XNOV1_A029274</name>
</gene>
<sequence>MASEERGWDPSGWTAAAVVNKKRGGKKGGCISHGGFECKQFLLGMQARPAILLLCSSGSTEHSTHLLNKIECQSRSSQRLRAAALQGGNMDFVAAMY</sequence>
<keyword evidence="2" id="KW-1185">Reference proteome</keyword>
<dbReference type="Proteomes" id="UP001178508">
    <property type="component" value="Chromosome 10"/>
</dbReference>
<dbReference type="AlphaFoldDB" id="A0AAV1G0G3"/>
<protein>
    <submittedName>
        <fullName evidence="1">Uncharacterized protein</fullName>
    </submittedName>
</protein>
<accession>A0AAV1G0G3</accession>
<evidence type="ECO:0000313" key="1">
    <source>
        <dbReference type="EMBL" id="CAJ1066189.1"/>
    </source>
</evidence>
<dbReference type="EMBL" id="OY660873">
    <property type="protein sequence ID" value="CAJ1066189.1"/>
    <property type="molecule type" value="Genomic_DNA"/>
</dbReference>
<name>A0AAV1G0G3_XYRNO</name>
<proteinExistence type="predicted"/>
<evidence type="ECO:0000313" key="2">
    <source>
        <dbReference type="Proteomes" id="UP001178508"/>
    </source>
</evidence>